<dbReference type="Gene3D" id="3.40.640.10">
    <property type="entry name" value="Type I PLP-dependent aspartate aminotransferase-like (Major domain)"/>
    <property type="match status" value="1"/>
</dbReference>
<evidence type="ECO:0000313" key="9">
    <source>
        <dbReference type="WBParaSite" id="SSTP_0000084300.1"/>
    </source>
</evidence>
<dbReference type="InterPro" id="IPR015422">
    <property type="entry name" value="PyrdxlP-dep_Trfase_small"/>
</dbReference>
<dbReference type="InterPro" id="IPR015421">
    <property type="entry name" value="PyrdxlP-dep_Trfase_major"/>
</dbReference>
<evidence type="ECO:0000256" key="4">
    <source>
        <dbReference type="ARBA" id="ARBA00022576"/>
    </source>
</evidence>
<dbReference type="CDD" id="cd00609">
    <property type="entry name" value="AAT_like"/>
    <property type="match status" value="1"/>
</dbReference>
<proteinExistence type="inferred from homology"/>
<dbReference type="PANTHER" id="PTHR11879:SF55">
    <property type="entry name" value="GLUTAMATE OXALOACETATE TRANSAMINASE 1, ISOFORM B"/>
    <property type="match status" value="1"/>
</dbReference>
<protein>
    <recommendedName>
        <fullName evidence="7">Aspartate aminotransferase</fullName>
        <ecNumber evidence="7">2.6.1.1</ecNumber>
    </recommendedName>
</protein>
<dbReference type="GO" id="GO:0030170">
    <property type="term" value="F:pyridoxal phosphate binding"/>
    <property type="evidence" value="ECO:0007669"/>
    <property type="project" value="InterPro"/>
</dbReference>
<dbReference type="PRINTS" id="PR00799">
    <property type="entry name" value="TRANSAMINASE"/>
</dbReference>
<dbReference type="AlphaFoldDB" id="A0A0K0DUD0"/>
<reference evidence="9" key="1">
    <citation type="submission" date="2015-08" db="UniProtKB">
        <authorList>
            <consortium name="WormBaseParasite"/>
        </authorList>
    </citation>
    <scope>IDENTIFICATION</scope>
</reference>
<comment type="catalytic activity">
    <reaction evidence="7">
        <text>L-aspartate + 2-oxoglutarate = oxaloacetate + L-glutamate</text>
        <dbReference type="Rhea" id="RHEA:21824"/>
        <dbReference type="ChEBI" id="CHEBI:16452"/>
        <dbReference type="ChEBI" id="CHEBI:16810"/>
        <dbReference type="ChEBI" id="CHEBI:29985"/>
        <dbReference type="ChEBI" id="CHEBI:29991"/>
        <dbReference type="EC" id="2.6.1.1"/>
    </reaction>
</comment>
<keyword evidence="4 7" id="KW-0032">Aminotransferase</keyword>
<evidence type="ECO:0000256" key="6">
    <source>
        <dbReference type="ARBA" id="ARBA00022898"/>
    </source>
</evidence>
<dbReference type="FunFam" id="3.90.1150.10:FF:000001">
    <property type="entry name" value="Aspartate aminotransferase"/>
    <property type="match status" value="1"/>
</dbReference>
<keyword evidence="5 7" id="KW-0808">Transferase</keyword>
<evidence type="ECO:0000259" key="8">
    <source>
        <dbReference type="Pfam" id="PF00155"/>
    </source>
</evidence>
<accession>A0A0K0DUD0</accession>
<keyword evidence="6" id="KW-0663">Pyridoxal phosphate</keyword>
<feature type="domain" description="Aminotransferase class I/classII large" evidence="8">
    <location>
        <begin position="37"/>
        <end position="405"/>
    </location>
</feature>
<dbReference type="GO" id="GO:0004069">
    <property type="term" value="F:L-aspartate:2-oxoglutarate aminotransferase activity"/>
    <property type="evidence" value="ECO:0007669"/>
    <property type="project" value="UniProtKB-EC"/>
</dbReference>
<dbReference type="EC" id="2.6.1.1" evidence="7"/>
<evidence type="ECO:0000256" key="7">
    <source>
        <dbReference type="RuleBase" id="RU000480"/>
    </source>
</evidence>
<dbReference type="SUPFAM" id="SSF53383">
    <property type="entry name" value="PLP-dependent transferases"/>
    <property type="match status" value="1"/>
</dbReference>
<name>A0A0K0DUD0_STRER</name>
<evidence type="ECO:0000256" key="1">
    <source>
        <dbReference type="ARBA" id="ARBA00001933"/>
    </source>
</evidence>
<sequence>MCSHNNIAMSLFNDVSVVPPIEVFFMNKKCLDDTNPNKVNLTVGAYRTEEGKPLVLPVVREAEKIIASDDSLNHEYLPVLGHEGFSNAAAELVLGTNSIAIKEGRYFGVQCLSGTGSLRIGAEALHDLIGLDTVYVSNPTWGNHNAVFKKANFKNINKYHYWDIDNRRVDIDNMLKDLENAPEKSVIVLHGCAHNPTGMDPTHDQWIKIAEVIKRKKLFPFFDIAYQGFASGDPDADAWAIRYFVDQGLEMVISQSFAKNFGLYNERIGNLTVVVSDPKVIAGMKSQISLIVRANWSNPPAHGARIVHMVLTNPDLKSKWFNSIKEMSGRIKEMRAALRTHLETLGTPGKWDHITQQIGMFSYTGLNSAQVKNLVEKHHVFLLSDGRINICGLNTKNVEYVAKAIDETVRNVSNKL</sequence>
<dbReference type="Pfam" id="PF00155">
    <property type="entry name" value="Aminotran_1_2"/>
    <property type="match status" value="1"/>
</dbReference>
<dbReference type="PROSITE" id="PS00105">
    <property type="entry name" value="AA_TRANSFER_CLASS_1"/>
    <property type="match status" value="1"/>
</dbReference>
<evidence type="ECO:0000256" key="2">
    <source>
        <dbReference type="ARBA" id="ARBA00007441"/>
    </source>
</evidence>
<dbReference type="WBParaSite" id="SSTP_0000084300.1">
    <property type="protein sequence ID" value="SSTP_0000084300.1"/>
    <property type="gene ID" value="SSTP_0000084300"/>
</dbReference>
<dbReference type="InterPro" id="IPR000796">
    <property type="entry name" value="Asp_trans"/>
</dbReference>
<dbReference type="NCBIfam" id="NF006719">
    <property type="entry name" value="PRK09257.1"/>
    <property type="match status" value="1"/>
</dbReference>
<comment type="miscellaneous">
    <text evidence="7">In eukaryotes there are cytoplasmic, mitochondrial and chloroplastic isozymes.</text>
</comment>
<comment type="similarity">
    <text evidence="2">Belongs to the class-I pyridoxal-phosphate-dependent aminotransferase family.</text>
</comment>
<dbReference type="PANTHER" id="PTHR11879">
    <property type="entry name" value="ASPARTATE AMINOTRANSFERASE"/>
    <property type="match status" value="1"/>
</dbReference>
<dbReference type="Gene3D" id="3.90.1150.10">
    <property type="entry name" value="Aspartate Aminotransferase, domain 1"/>
    <property type="match status" value="1"/>
</dbReference>
<dbReference type="InterPro" id="IPR004839">
    <property type="entry name" value="Aminotransferase_I/II_large"/>
</dbReference>
<evidence type="ECO:0000256" key="3">
    <source>
        <dbReference type="ARBA" id="ARBA00011738"/>
    </source>
</evidence>
<dbReference type="GO" id="GO:0006532">
    <property type="term" value="P:aspartate biosynthetic process"/>
    <property type="evidence" value="ECO:0007669"/>
    <property type="project" value="TreeGrafter"/>
</dbReference>
<dbReference type="InterPro" id="IPR004838">
    <property type="entry name" value="NHTrfase_class1_PyrdxlP-BS"/>
</dbReference>
<comment type="subunit">
    <text evidence="3 7">Homodimer.</text>
</comment>
<organism evidence="9">
    <name type="scientific">Strongyloides stercoralis</name>
    <name type="common">Threadworm</name>
    <dbReference type="NCBI Taxonomy" id="6248"/>
    <lineage>
        <taxon>Eukaryota</taxon>
        <taxon>Metazoa</taxon>
        <taxon>Ecdysozoa</taxon>
        <taxon>Nematoda</taxon>
        <taxon>Chromadorea</taxon>
        <taxon>Rhabditida</taxon>
        <taxon>Tylenchina</taxon>
        <taxon>Panagrolaimomorpha</taxon>
        <taxon>Strongyloidoidea</taxon>
        <taxon>Strongyloididae</taxon>
        <taxon>Strongyloides</taxon>
    </lineage>
</organism>
<dbReference type="FunFam" id="3.40.640.10:FF:000066">
    <property type="entry name" value="Aspartate aminotransferase"/>
    <property type="match status" value="1"/>
</dbReference>
<dbReference type="InterPro" id="IPR015424">
    <property type="entry name" value="PyrdxlP-dep_Trfase"/>
</dbReference>
<evidence type="ECO:0000256" key="5">
    <source>
        <dbReference type="ARBA" id="ARBA00022679"/>
    </source>
</evidence>
<dbReference type="STRING" id="6248.A0A0K0DUD0"/>
<comment type="cofactor">
    <cofactor evidence="1">
        <name>pyridoxal 5'-phosphate</name>
        <dbReference type="ChEBI" id="CHEBI:597326"/>
    </cofactor>
</comment>
<dbReference type="GO" id="GO:0005829">
    <property type="term" value="C:cytosol"/>
    <property type="evidence" value="ECO:0007669"/>
    <property type="project" value="TreeGrafter"/>
</dbReference>